<dbReference type="PANTHER" id="PTHR13341:SF4">
    <property type="entry name" value="CANOPY FGF SIGNALING REGULATOR 1"/>
    <property type="match status" value="1"/>
</dbReference>
<organism evidence="3 4">
    <name type="scientific">Acipenser ruthenus</name>
    <name type="common">Sterlet sturgeon</name>
    <dbReference type="NCBI Taxonomy" id="7906"/>
    <lineage>
        <taxon>Eukaryota</taxon>
        <taxon>Metazoa</taxon>
        <taxon>Chordata</taxon>
        <taxon>Craniata</taxon>
        <taxon>Vertebrata</taxon>
        <taxon>Euteleostomi</taxon>
        <taxon>Actinopterygii</taxon>
        <taxon>Chondrostei</taxon>
        <taxon>Acipenseriformes</taxon>
        <taxon>Acipenseridae</taxon>
        <taxon>Acipenser</taxon>
    </lineage>
</organism>
<gene>
    <name evidence="3" type="ORF">EOD39_12379</name>
</gene>
<feature type="domain" description="DUF3456" evidence="2">
    <location>
        <begin position="87"/>
        <end position="168"/>
    </location>
</feature>
<dbReference type="AlphaFoldDB" id="A0A444ULG5"/>
<comment type="caution">
    <text evidence="3">The sequence shown here is derived from an EMBL/GenBank/DDBJ whole genome shotgun (WGS) entry which is preliminary data.</text>
</comment>
<dbReference type="SUPFAM" id="SSF140996">
    <property type="entry name" value="Hermes dimerisation domain"/>
    <property type="match status" value="1"/>
</dbReference>
<evidence type="ECO:0000259" key="2">
    <source>
        <dbReference type="Pfam" id="PF11938"/>
    </source>
</evidence>
<sequence>IMRVIVKDLRPISLVEGTAFNDLIQFLEPSYQVPSRKYFTQLIEKKYSATADVIKRELATAFSIALTTDIWTIIATEAYLSVTDNEDYQSNIKTTEVPFARSETHLTELMEEVCNHMNDYSLYVDPETKEKLYKRFAPRDGDPDKSMLGNLQHFQFGDGPDSSKSLKFAIYVKTLLPSTLNCNAQPLGYDYDIEKQRDHENSVIADLVDTSYGYRLLP</sequence>
<dbReference type="Proteomes" id="UP000289886">
    <property type="component" value="Unassembled WGS sequence"/>
</dbReference>
<dbReference type="InterPro" id="IPR021852">
    <property type="entry name" value="DUF3456"/>
</dbReference>
<reference evidence="3 4" key="1">
    <citation type="submission" date="2019-01" db="EMBL/GenBank/DDBJ databases">
        <title>Draft Genome and Complete Hox-Cluster Characterization of the Sterlet Sturgeon (Acipenser ruthenus).</title>
        <authorList>
            <person name="Wei Q."/>
        </authorList>
    </citation>
    <scope>NUCLEOTIDE SEQUENCE [LARGE SCALE GENOMIC DNA]</scope>
    <source>
        <strain evidence="3">WHYD16114868_AA</strain>
        <tissue evidence="3">Blood</tissue>
    </source>
</reference>
<protein>
    <submittedName>
        <fullName evidence="3">Protein canopy-1</fullName>
    </submittedName>
</protein>
<dbReference type="PANTHER" id="PTHR13341">
    <property type="entry name" value="MIR-INTERACTING SAPOSIN-LIKE PROTEIN"/>
    <property type="match status" value="1"/>
</dbReference>
<proteinExistence type="inferred from homology"/>
<dbReference type="GO" id="GO:0005783">
    <property type="term" value="C:endoplasmic reticulum"/>
    <property type="evidence" value="ECO:0007669"/>
    <property type="project" value="TreeGrafter"/>
</dbReference>
<dbReference type="Pfam" id="PF11938">
    <property type="entry name" value="DUF3456"/>
    <property type="match status" value="1"/>
</dbReference>
<dbReference type="EMBL" id="SCEB01214330">
    <property type="protein sequence ID" value="RXM35974.1"/>
    <property type="molecule type" value="Genomic_DNA"/>
</dbReference>
<evidence type="ECO:0000256" key="1">
    <source>
        <dbReference type="ARBA" id="ARBA00007285"/>
    </source>
</evidence>
<keyword evidence="4" id="KW-1185">Reference proteome</keyword>
<comment type="similarity">
    <text evidence="1">Belongs to the canopy family.</text>
</comment>
<evidence type="ECO:0000313" key="3">
    <source>
        <dbReference type="EMBL" id="RXM35974.1"/>
    </source>
</evidence>
<evidence type="ECO:0000313" key="4">
    <source>
        <dbReference type="Proteomes" id="UP000289886"/>
    </source>
</evidence>
<accession>A0A444ULG5</accession>
<dbReference type="InterPro" id="IPR042415">
    <property type="entry name" value="CNPY"/>
</dbReference>
<feature type="non-terminal residue" evidence="3">
    <location>
        <position position="1"/>
    </location>
</feature>
<name>A0A444ULG5_ACIRT</name>